<feature type="non-terminal residue" evidence="2">
    <location>
        <position position="105"/>
    </location>
</feature>
<evidence type="ECO:0000313" key="3">
    <source>
        <dbReference type="Proteomes" id="UP000266841"/>
    </source>
</evidence>
<dbReference type="AlphaFoldDB" id="K0SJW0"/>
<sequence>MELKDTTPKLTRNPTRPPTRRPVEVDEPDDETPTGGVQGGGSSTVMSGMVFYPDFDQGVCRWDGKHQNSPYRFSNAEECCSNRLMDYGRCMSHADPYGNGRDDTK</sequence>
<name>K0SJW0_THAOC</name>
<reference evidence="2 3" key="1">
    <citation type="journal article" date="2012" name="Genome Biol.">
        <title>Genome and low-iron response of an oceanic diatom adapted to chronic iron limitation.</title>
        <authorList>
            <person name="Lommer M."/>
            <person name="Specht M."/>
            <person name="Roy A.S."/>
            <person name="Kraemer L."/>
            <person name="Andreson R."/>
            <person name="Gutowska M.A."/>
            <person name="Wolf J."/>
            <person name="Bergner S.V."/>
            <person name="Schilhabel M.B."/>
            <person name="Klostermeier U.C."/>
            <person name="Beiko R.G."/>
            <person name="Rosenstiel P."/>
            <person name="Hippler M."/>
            <person name="Laroche J."/>
        </authorList>
    </citation>
    <scope>NUCLEOTIDE SEQUENCE [LARGE SCALE GENOMIC DNA]</scope>
    <source>
        <strain evidence="2 3">CCMP1005</strain>
    </source>
</reference>
<keyword evidence="3" id="KW-1185">Reference proteome</keyword>
<proteinExistence type="predicted"/>
<organism evidence="2 3">
    <name type="scientific">Thalassiosira oceanica</name>
    <name type="common">Marine diatom</name>
    <dbReference type="NCBI Taxonomy" id="159749"/>
    <lineage>
        <taxon>Eukaryota</taxon>
        <taxon>Sar</taxon>
        <taxon>Stramenopiles</taxon>
        <taxon>Ochrophyta</taxon>
        <taxon>Bacillariophyta</taxon>
        <taxon>Coscinodiscophyceae</taxon>
        <taxon>Thalassiosirophycidae</taxon>
        <taxon>Thalassiosirales</taxon>
        <taxon>Thalassiosiraceae</taxon>
        <taxon>Thalassiosira</taxon>
    </lineage>
</organism>
<evidence type="ECO:0000256" key="1">
    <source>
        <dbReference type="SAM" id="MobiDB-lite"/>
    </source>
</evidence>
<evidence type="ECO:0000313" key="2">
    <source>
        <dbReference type="EMBL" id="EJK65224.1"/>
    </source>
</evidence>
<dbReference type="OrthoDB" id="56047at2759"/>
<feature type="region of interest" description="Disordered" evidence="1">
    <location>
        <begin position="1"/>
        <end position="45"/>
    </location>
</feature>
<dbReference type="Proteomes" id="UP000266841">
    <property type="component" value="Unassembled WGS sequence"/>
</dbReference>
<accession>K0SJW0</accession>
<gene>
    <name evidence="2" type="ORF">THAOC_13945</name>
</gene>
<protein>
    <submittedName>
        <fullName evidence="2">Uncharacterized protein</fullName>
    </submittedName>
</protein>
<comment type="caution">
    <text evidence="2">The sequence shown here is derived from an EMBL/GenBank/DDBJ whole genome shotgun (WGS) entry which is preliminary data.</text>
</comment>
<dbReference type="EMBL" id="AGNL01016161">
    <property type="protein sequence ID" value="EJK65224.1"/>
    <property type="molecule type" value="Genomic_DNA"/>
</dbReference>